<organism evidence="3 4">
    <name type="scientific">Pseudogracilibacillus auburnensis</name>
    <dbReference type="NCBI Taxonomy" id="1494959"/>
    <lineage>
        <taxon>Bacteria</taxon>
        <taxon>Bacillati</taxon>
        <taxon>Bacillota</taxon>
        <taxon>Bacilli</taxon>
        <taxon>Bacillales</taxon>
        <taxon>Bacillaceae</taxon>
        <taxon>Pseudogracilibacillus</taxon>
    </lineage>
</organism>
<feature type="compositionally biased region" description="Polar residues" evidence="1">
    <location>
        <begin position="26"/>
        <end position="35"/>
    </location>
</feature>
<feature type="region of interest" description="Disordered" evidence="1">
    <location>
        <begin position="433"/>
        <end position="477"/>
    </location>
</feature>
<dbReference type="InterPro" id="IPR038610">
    <property type="entry name" value="FliK-like_C_sf"/>
</dbReference>
<evidence type="ECO:0000313" key="4">
    <source>
        <dbReference type="Proteomes" id="UP000247978"/>
    </source>
</evidence>
<feature type="compositionally biased region" description="Acidic residues" evidence="1">
    <location>
        <begin position="433"/>
        <end position="445"/>
    </location>
</feature>
<keyword evidence="3" id="KW-0282">Flagellum</keyword>
<dbReference type="RefSeq" id="WP_110394448.1">
    <property type="nucleotide sequence ID" value="NZ_JADIJL010000015.1"/>
</dbReference>
<evidence type="ECO:0000259" key="2">
    <source>
        <dbReference type="Pfam" id="PF02120"/>
    </source>
</evidence>
<accession>A0A2V3W3S5</accession>
<dbReference type="OrthoDB" id="2968951at2"/>
<dbReference type="InterPro" id="IPR021136">
    <property type="entry name" value="Flagellar_hook_control-like_C"/>
</dbReference>
<dbReference type="Gene3D" id="3.30.750.140">
    <property type="match status" value="1"/>
</dbReference>
<reference evidence="3 4" key="1">
    <citation type="submission" date="2018-05" db="EMBL/GenBank/DDBJ databases">
        <title>Genomic Encyclopedia of Type Strains, Phase IV (KMG-IV): sequencing the most valuable type-strain genomes for metagenomic binning, comparative biology and taxonomic classification.</title>
        <authorList>
            <person name="Goeker M."/>
        </authorList>
    </citation>
    <scope>NUCLEOTIDE SEQUENCE [LARGE SCALE GENOMIC DNA]</scope>
    <source>
        <strain evidence="3 4">DSM 28556</strain>
    </source>
</reference>
<proteinExistence type="predicted"/>
<name>A0A2V3W3S5_9BACI</name>
<keyword evidence="4" id="KW-1185">Reference proteome</keyword>
<feature type="domain" description="Flagellar hook-length control protein-like C-terminal" evidence="2">
    <location>
        <begin position="355"/>
        <end position="417"/>
    </location>
</feature>
<keyword evidence="3" id="KW-0969">Cilium</keyword>
<comment type="caution">
    <text evidence="3">The sequence shown here is derived from an EMBL/GenBank/DDBJ whole genome shotgun (WGS) entry which is preliminary data.</text>
</comment>
<evidence type="ECO:0000313" key="3">
    <source>
        <dbReference type="EMBL" id="PXW88610.1"/>
    </source>
</evidence>
<dbReference type="AlphaFoldDB" id="A0A2V3W3S5"/>
<keyword evidence="3" id="KW-0966">Cell projection</keyword>
<gene>
    <name evidence="3" type="ORF">DFR56_103115</name>
</gene>
<dbReference type="Pfam" id="PF02120">
    <property type="entry name" value="Flg_hook"/>
    <property type="match status" value="1"/>
</dbReference>
<dbReference type="EMBL" id="QJJQ01000003">
    <property type="protein sequence ID" value="PXW88610.1"/>
    <property type="molecule type" value="Genomic_DNA"/>
</dbReference>
<feature type="region of interest" description="Disordered" evidence="1">
    <location>
        <begin position="16"/>
        <end position="35"/>
    </location>
</feature>
<feature type="compositionally biased region" description="Basic and acidic residues" evidence="1">
    <location>
        <begin position="446"/>
        <end position="458"/>
    </location>
</feature>
<protein>
    <submittedName>
        <fullName evidence="3">Flagellar hook-length control protein FliK</fullName>
    </submittedName>
</protein>
<dbReference type="Proteomes" id="UP000247978">
    <property type="component" value="Unassembled WGS sequence"/>
</dbReference>
<evidence type="ECO:0000256" key="1">
    <source>
        <dbReference type="SAM" id="MobiDB-lite"/>
    </source>
</evidence>
<sequence>MNVGSVFAPEIISGNNLKRPNKQEENSLSFQSFLPSDTDSEEALPFIHEEQMTDHSKKNDSDMIQPVIHSNQLGEADSNTVITNNVETFHDSSYKEESSDDKQDQMLDSIVTELIALLQNHEHDVTGISLGEQQVNQLQKIVQENADWKNDETIIQQINKMIENDSAITDQQNEIEFLETIGDLTLENMLHNEMIQLIGEINRILNEKEGMIPLKEKAGQLLPLLQQWSTIKKENSEATEKVINNELNEKDAHVWRHLINTYGKRTFFSEQNVYQSDASVTRSDVMSWLQQAFSNYAEQEEKVTGTAPITTDSQIPMTKVEQYTIHAQSLDKIERVSEEIVNKFTNIIRESRFLTNKNELNQLSIVLKPENLGNMTVRFMQVDGEMSVKIIVTSQVAKEMLESNMHQLKHMFSPHQVMIERDESISDEEFFLQDEEQDKQEEDSFSEERDAHENKDENASEIDFQDILQQLSRKEEQ</sequence>
<dbReference type="CDD" id="cd17470">
    <property type="entry name" value="T3SS_Flik_C"/>
    <property type="match status" value="1"/>
</dbReference>